<keyword evidence="2" id="KW-0732">Signal</keyword>
<accession>A0AAP0F639</accession>
<gene>
    <name evidence="3" type="ORF">Sjap_020381</name>
</gene>
<evidence type="ECO:0000313" key="3">
    <source>
        <dbReference type="EMBL" id="KAK9103127.1"/>
    </source>
</evidence>
<organism evidence="3 4">
    <name type="scientific">Stephania japonica</name>
    <dbReference type="NCBI Taxonomy" id="461633"/>
    <lineage>
        <taxon>Eukaryota</taxon>
        <taxon>Viridiplantae</taxon>
        <taxon>Streptophyta</taxon>
        <taxon>Embryophyta</taxon>
        <taxon>Tracheophyta</taxon>
        <taxon>Spermatophyta</taxon>
        <taxon>Magnoliopsida</taxon>
        <taxon>Ranunculales</taxon>
        <taxon>Menispermaceae</taxon>
        <taxon>Menispermoideae</taxon>
        <taxon>Cissampelideae</taxon>
        <taxon>Stephania</taxon>
    </lineage>
</organism>
<protein>
    <submittedName>
        <fullName evidence="3">Uncharacterized protein</fullName>
    </submittedName>
</protein>
<dbReference type="InterPro" id="IPR053313">
    <property type="entry name" value="RGF"/>
</dbReference>
<feature type="chain" id="PRO_5042810855" evidence="2">
    <location>
        <begin position="21"/>
        <end position="201"/>
    </location>
</feature>
<feature type="signal peptide" evidence="2">
    <location>
        <begin position="1"/>
        <end position="20"/>
    </location>
</feature>
<sequence length="201" mass="22103">MSAFLSSLLFLFLSMHACCGRHLGVVDNVPSATVSLSGKDVIDEKAGKQKSEALKHSLFKEVPELKVAEWSNSVVSMFKESEDRGASNGQKGEASSKAFTEEVNEKKSRISSMESQLVSVSNFRVPRKNKRGSETILSSDVGLQQSTKIQESEMRGRLVLGTESHVMEETIGSQKNGPVEDVVVMDYERPHRNPPIHNLAP</sequence>
<name>A0AAP0F639_9MAGN</name>
<dbReference type="Proteomes" id="UP001417504">
    <property type="component" value="Unassembled WGS sequence"/>
</dbReference>
<dbReference type="EMBL" id="JBBNAE010000008">
    <property type="protein sequence ID" value="KAK9103127.1"/>
    <property type="molecule type" value="Genomic_DNA"/>
</dbReference>
<feature type="region of interest" description="Disordered" evidence="1">
    <location>
        <begin position="81"/>
        <end position="107"/>
    </location>
</feature>
<reference evidence="3 4" key="1">
    <citation type="submission" date="2024-01" db="EMBL/GenBank/DDBJ databases">
        <title>Genome assemblies of Stephania.</title>
        <authorList>
            <person name="Yang L."/>
        </authorList>
    </citation>
    <scope>NUCLEOTIDE SEQUENCE [LARGE SCALE GENOMIC DNA]</scope>
    <source>
        <strain evidence="3">QJT</strain>
        <tissue evidence="3">Leaf</tissue>
    </source>
</reference>
<evidence type="ECO:0000256" key="2">
    <source>
        <dbReference type="SAM" id="SignalP"/>
    </source>
</evidence>
<dbReference type="PANTHER" id="PTHR34961:SF1">
    <property type="entry name" value="ROOT MERISTEM GROWTH FACTOR 10"/>
    <property type="match status" value="1"/>
</dbReference>
<dbReference type="PANTHER" id="PTHR34961">
    <property type="entry name" value="TRANSMEMBRANE PROTEIN"/>
    <property type="match status" value="1"/>
</dbReference>
<evidence type="ECO:0000313" key="4">
    <source>
        <dbReference type="Proteomes" id="UP001417504"/>
    </source>
</evidence>
<evidence type="ECO:0000256" key="1">
    <source>
        <dbReference type="SAM" id="MobiDB-lite"/>
    </source>
</evidence>
<keyword evidence="4" id="KW-1185">Reference proteome</keyword>
<comment type="caution">
    <text evidence="3">The sequence shown here is derived from an EMBL/GenBank/DDBJ whole genome shotgun (WGS) entry which is preliminary data.</text>
</comment>
<proteinExistence type="predicted"/>
<dbReference type="AlphaFoldDB" id="A0AAP0F639"/>